<evidence type="ECO:0000256" key="1">
    <source>
        <dbReference type="SAM" id="MobiDB-lite"/>
    </source>
</evidence>
<name>A0A4Y9ZKK7_9AGAM</name>
<gene>
    <name evidence="2" type="ORF">EWM64_g9632</name>
</gene>
<accession>A0A4Y9ZKK7</accession>
<protein>
    <submittedName>
        <fullName evidence="2">Uncharacterized protein</fullName>
    </submittedName>
</protein>
<sequence>MSSRAGGLYGGIQFSTGAAFISSVSQDTIPTSNSTSTTGENELKPTTANLAAPPTAAAAAQDAGPQGGPNKTTAGI</sequence>
<feature type="compositionally biased region" description="Low complexity" evidence="1">
    <location>
        <begin position="45"/>
        <end position="70"/>
    </location>
</feature>
<feature type="region of interest" description="Disordered" evidence="1">
    <location>
        <begin position="26"/>
        <end position="76"/>
    </location>
</feature>
<dbReference type="AlphaFoldDB" id="A0A4Y9ZKK7"/>
<comment type="caution">
    <text evidence="2">The sequence shown here is derived from an EMBL/GenBank/DDBJ whole genome shotgun (WGS) entry which is preliminary data.</text>
</comment>
<organism evidence="2 3">
    <name type="scientific">Hericium alpestre</name>
    <dbReference type="NCBI Taxonomy" id="135208"/>
    <lineage>
        <taxon>Eukaryota</taxon>
        <taxon>Fungi</taxon>
        <taxon>Dikarya</taxon>
        <taxon>Basidiomycota</taxon>
        <taxon>Agaricomycotina</taxon>
        <taxon>Agaricomycetes</taxon>
        <taxon>Russulales</taxon>
        <taxon>Hericiaceae</taxon>
        <taxon>Hericium</taxon>
    </lineage>
</organism>
<evidence type="ECO:0000313" key="2">
    <source>
        <dbReference type="EMBL" id="TFY74381.1"/>
    </source>
</evidence>
<evidence type="ECO:0000313" key="3">
    <source>
        <dbReference type="Proteomes" id="UP000298061"/>
    </source>
</evidence>
<keyword evidence="3" id="KW-1185">Reference proteome</keyword>
<dbReference type="Proteomes" id="UP000298061">
    <property type="component" value="Unassembled WGS sequence"/>
</dbReference>
<proteinExistence type="predicted"/>
<dbReference type="EMBL" id="SFCI01002118">
    <property type="protein sequence ID" value="TFY74381.1"/>
    <property type="molecule type" value="Genomic_DNA"/>
</dbReference>
<dbReference type="OrthoDB" id="10564599at2759"/>
<reference evidence="2 3" key="1">
    <citation type="submission" date="2019-02" db="EMBL/GenBank/DDBJ databases">
        <title>Genome sequencing of the rare red list fungi Hericium alpestre (H. flagellum).</title>
        <authorList>
            <person name="Buettner E."/>
            <person name="Kellner H."/>
        </authorList>
    </citation>
    <scope>NUCLEOTIDE SEQUENCE [LARGE SCALE GENOMIC DNA]</scope>
    <source>
        <strain evidence="2 3">DSM 108284</strain>
    </source>
</reference>